<evidence type="ECO:0000313" key="10">
    <source>
        <dbReference type="EMBL" id="OGL56666.1"/>
    </source>
</evidence>
<dbReference type="Proteomes" id="UP000179812">
    <property type="component" value="Unassembled WGS sequence"/>
</dbReference>
<evidence type="ECO:0000259" key="8">
    <source>
        <dbReference type="Pfam" id="PF01478"/>
    </source>
</evidence>
<evidence type="ECO:0000256" key="7">
    <source>
        <dbReference type="SAM" id="Phobius"/>
    </source>
</evidence>
<proteinExistence type="inferred from homology"/>
<feature type="transmembrane region" description="Helical" evidence="7">
    <location>
        <begin position="195"/>
        <end position="228"/>
    </location>
</feature>
<dbReference type="InterPro" id="IPR000045">
    <property type="entry name" value="Prepilin_IV_endopep_pep"/>
</dbReference>
<reference evidence="10 11" key="1">
    <citation type="journal article" date="2016" name="Nat. Commun.">
        <title>Thousands of microbial genomes shed light on interconnected biogeochemical processes in an aquifer system.</title>
        <authorList>
            <person name="Anantharaman K."/>
            <person name="Brown C.T."/>
            <person name="Hug L.A."/>
            <person name="Sharon I."/>
            <person name="Castelle C.J."/>
            <person name="Probst A.J."/>
            <person name="Thomas B.C."/>
            <person name="Singh A."/>
            <person name="Wilkins M.J."/>
            <person name="Karaoz U."/>
            <person name="Brodie E.L."/>
            <person name="Williams K.H."/>
            <person name="Hubbard S.S."/>
            <person name="Banfield J.F."/>
        </authorList>
    </citation>
    <scope>NUCLEOTIDE SEQUENCE [LARGE SCALE GENOMIC DNA]</scope>
</reference>
<accession>A0A1F7SSA4</accession>
<organism evidence="10 11">
    <name type="scientific">Candidatus Shapirobacteria bacterium RIFOXYB1_FULL_38_38</name>
    <dbReference type="NCBI Taxonomy" id="1802151"/>
    <lineage>
        <taxon>Bacteria</taxon>
        <taxon>Candidatus Shapironibacteriota</taxon>
    </lineage>
</organism>
<keyword evidence="3" id="KW-1003">Cell membrane</keyword>
<dbReference type="InterPro" id="IPR010627">
    <property type="entry name" value="Prepilin_pept_A24_N"/>
</dbReference>
<dbReference type="PANTHER" id="PTHR30487">
    <property type="entry name" value="TYPE 4 PREPILIN-LIKE PROTEINS LEADER PEPTIDE-PROCESSING ENZYME"/>
    <property type="match status" value="1"/>
</dbReference>
<sequence length="265" mass="29914">MVILIFISVLVFLLGMSWGSFVNMLEYRVAVGYKIKPPLDPPLKRVAKNRSFCDWCGEKLNWYDNIPLFSWLFLKGKSRCCGNPLPYSYPLIELILGVIFVIIFWVNFENWFQIVFLMLISVFLVFSFIFDLKYMILPDFSTVILVIGAGVLLWSGYGNPPLQQHILAAVGSTLFLGVLYLITKGKGMGLGDVKLAIFIGLFLGYKVIVAYYVAFLTGAVLGGGLMLLNKVKKTTPIPFGPFLILGVVVAYWWGEKIIFWVQGFM</sequence>
<evidence type="ECO:0008006" key="12">
    <source>
        <dbReference type="Google" id="ProtNLM"/>
    </source>
</evidence>
<evidence type="ECO:0000256" key="4">
    <source>
        <dbReference type="ARBA" id="ARBA00022692"/>
    </source>
</evidence>
<dbReference type="GO" id="GO:0006465">
    <property type="term" value="P:signal peptide processing"/>
    <property type="evidence" value="ECO:0007669"/>
    <property type="project" value="TreeGrafter"/>
</dbReference>
<keyword evidence="4 7" id="KW-0812">Transmembrane</keyword>
<dbReference type="Pfam" id="PF06750">
    <property type="entry name" value="A24_N_bact"/>
    <property type="match status" value="1"/>
</dbReference>
<feature type="transmembrane region" description="Helical" evidence="7">
    <location>
        <begin position="87"/>
        <end position="106"/>
    </location>
</feature>
<comment type="subcellular location">
    <subcellularLocation>
        <location evidence="1">Cell membrane</location>
        <topology evidence="1">Multi-pass membrane protein</topology>
    </subcellularLocation>
</comment>
<name>A0A1F7SSA4_9BACT</name>
<feature type="transmembrane region" description="Helical" evidence="7">
    <location>
        <begin position="166"/>
        <end position="183"/>
    </location>
</feature>
<dbReference type="Pfam" id="PF01478">
    <property type="entry name" value="Peptidase_A24"/>
    <property type="match status" value="1"/>
</dbReference>
<feature type="transmembrane region" description="Helical" evidence="7">
    <location>
        <begin position="111"/>
        <end position="130"/>
    </location>
</feature>
<keyword evidence="6 7" id="KW-0472">Membrane</keyword>
<evidence type="ECO:0000259" key="9">
    <source>
        <dbReference type="Pfam" id="PF06750"/>
    </source>
</evidence>
<feature type="domain" description="Prepilin type IV endopeptidase peptidase" evidence="8">
    <location>
        <begin position="119"/>
        <end position="222"/>
    </location>
</feature>
<feature type="transmembrane region" description="Helical" evidence="7">
    <location>
        <begin position="136"/>
        <end position="154"/>
    </location>
</feature>
<gene>
    <name evidence="10" type="ORF">A2367_02345</name>
</gene>
<dbReference type="GO" id="GO:0005886">
    <property type="term" value="C:plasma membrane"/>
    <property type="evidence" value="ECO:0007669"/>
    <property type="project" value="UniProtKB-SubCell"/>
</dbReference>
<comment type="caution">
    <text evidence="10">The sequence shown here is derived from an EMBL/GenBank/DDBJ whole genome shotgun (WGS) entry which is preliminary data.</text>
</comment>
<dbReference type="InterPro" id="IPR050882">
    <property type="entry name" value="Prepilin_peptidase/N-MTase"/>
</dbReference>
<dbReference type="EMBL" id="MGDL01000036">
    <property type="protein sequence ID" value="OGL56666.1"/>
    <property type="molecule type" value="Genomic_DNA"/>
</dbReference>
<feature type="domain" description="Prepilin peptidase A24 N-terminal" evidence="9">
    <location>
        <begin position="13"/>
        <end position="105"/>
    </location>
</feature>
<dbReference type="AlphaFoldDB" id="A0A1F7SSA4"/>
<dbReference type="PANTHER" id="PTHR30487:SF0">
    <property type="entry name" value="PREPILIN LEADER PEPTIDASE_N-METHYLTRANSFERASE-RELATED"/>
    <property type="match status" value="1"/>
</dbReference>
<dbReference type="Gene3D" id="1.20.120.1220">
    <property type="match status" value="1"/>
</dbReference>
<evidence type="ECO:0000256" key="3">
    <source>
        <dbReference type="ARBA" id="ARBA00022475"/>
    </source>
</evidence>
<evidence type="ECO:0000256" key="2">
    <source>
        <dbReference type="ARBA" id="ARBA00005801"/>
    </source>
</evidence>
<dbReference type="GO" id="GO:0004190">
    <property type="term" value="F:aspartic-type endopeptidase activity"/>
    <property type="evidence" value="ECO:0007669"/>
    <property type="project" value="InterPro"/>
</dbReference>
<feature type="transmembrane region" description="Helical" evidence="7">
    <location>
        <begin position="235"/>
        <end position="254"/>
    </location>
</feature>
<comment type="similarity">
    <text evidence="2">Belongs to the peptidase A24 family.</text>
</comment>
<evidence type="ECO:0000256" key="5">
    <source>
        <dbReference type="ARBA" id="ARBA00022989"/>
    </source>
</evidence>
<protein>
    <recommendedName>
        <fullName evidence="12">Prepilin peptidase</fullName>
    </recommendedName>
</protein>
<evidence type="ECO:0000256" key="1">
    <source>
        <dbReference type="ARBA" id="ARBA00004651"/>
    </source>
</evidence>
<evidence type="ECO:0000313" key="11">
    <source>
        <dbReference type="Proteomes" id="UP000179812"/>
    </source>
</evidence>
<evidence type="ECO:0000256" key="6">
    <source>
        <dbReference type="ARBA" id="ARBA00023136"/>
    </source>
</evidence>
<keyword evidence="5 7" id="KW-1133">Transmembrane helix</keyword>